<dbReference type="SUPFAM" id="SSF54236">
    <property type="entry name" value="Ubiquitin-like"/>
    <property type="match status" value="1"/>
</dbReference>
<keyword evidence="3" id="KW-0143">Chaperone</keyword>
<reference evidence="8" key="1">
    <citation type="journal article" date="2018" name="Nat. Microbiol.">
        <title>Leveraging single-cell genomics to expand the fungal tree of life.</title>
        <authorList>
            <person name="Ahrendt S.R."/>
            <person name="Quandt C.A."/>
            <person name="Ciobanu D."/>
            <person name="Clum A."/>
            <person name="Salamov A."/>
            <person name="Andreopoulos B."/>
            <person name="Cheng J.F."/>
            <person name="Woyke T."/>
            <person name="Pelin A."/>
            <person name="Henrissat B."/>
            <person name="Reynolds N.K."/>
            <person name="Benny G.L."/>
            <person name="Smith M.E."/>
            <person name="James T.Y."/>
            <person name="Grigoriev I.V."/>
        </authorList>
    </citation>
    <scope>NUCLEOTIDE SEQUENCE [LARGE SCALE GENOMIC DNA]</scope>
    <source>
        <strain evidence="8">Baker2002</strain>
    </source>
</reference>
<dbReference type="PANTHER" id="PTHR18916:SF85">
    <property type="entry name" value="TUBULIN-FOLDING COFACTOR B"/>
    <property type="match status" value="1"/>
</dbReference>
<dbReference type="PROSITE" id="PS50053">
    <property type="entry name" value="UBIQUITIN_2"/>
    <property type="match status" value="1"/>
</dbReference>
<dbReference type="GO" id="GO:0005737">
    <property type="term" value="C:cytoplasm"/>
    <property type="evidence" value="ECO:0007669"/>
    <property type="project" value="UniProtKB-SubCell"/>
</dbReference>
<gene>
    <name evidence="7" type="ORF">METBISCDRAFT_31982</name>
</gene>
<evidence type="ECO:0000256" key="3">
    <source>
        <dbReference type="ARBA" id="ARBA00023186"/>
    </source>
</evidence>
<dbReference type="Gene3D" id="3.10.20.90">
    <property type="entry name" value="Phosphatidylinositol 3-kinase Catalytic Subunit, Chain A, domain 1"/>
    <property type="match status" value="1"/>
</dbReference>
<sequence length="241" mass="27101">MDISVFFTSDLTSSERRISPQWTLAYLKQRLEQITGVQPQFQTLQYHPHNSSSEYVVLQAEDDEKVTVAELGVAPFSRIHVQDSNPDSLLQDFVDLDGTGAGFQLSEEEYQKRADSVFQWKKNQQLGRFDPKYNERVRKLEIDAAASAQTIKVGSRCRIIGISGERIGQVKYVGKIENLDGGKQMWVGVEFDEPVGKNDGSLDGVRYFTAKAGYGSFVSPKKVEVGDFPEQDFTNSDDDEI</sequence>
<organism evidence="7 8">
    <name type="scientific">Metschnikowia bicuspidata</name>
    <dbReference type="NCBI Taxonomy" id="27322"/>
    <lineage>
        <taxon>Eukaryota</taxon>
        <taxon>Fungi</taxon>
        <taxon>Dikarya</taxon>
        <taxon>Ascomycota</taxon>
        <taxon>Saccharomycotina</taxon>
        <taxon>Pichiomycetes</taxon>
        <taxon>Metschnikowiaceae</taxon>
        <taxon>Metschnikowia</taxon>
    </lineage>
</organism>
<dbReference type="PROSITE" id="PS00845">
    <property type="entry name" value="CAP_GLY_1"/>
    <property type="match status" value="1"/>
</dbReference>
<evidence type="ECO:0000259" key="5">
    <source>
        <dbReference type="PROSITE" id="PS50053"/>
    </source>
</evidence>
<feature type="domain" description="CAP-Gly" evidence="6">
    <location>
        <begin position="177"/>
        <end position="219"/>
    </location>
</feature>
<dbReference type="SUPFAM" id="SSF74924">
    <property type="entry name" value="Cap-Gly domain"/>
    <property type="match status" value="1"/>
</dbReference>
<dbReference type="SMART" id="SM01052">
    <property type="entry name" value="CAP_GLY"/>
    <property type="match status" value="1"/>
</dbReference>
<dbReference type="Proteomes" id="UP000268321">
    <property type="component" value="Unassembled WGS sequence"/>
</dbReference>
<dbReference type="GO" id="GO:0035371">
    <property type="term" value="C:microtubule plus-end"/>
    <property type="evidence" value="ECO:0007669"/>
    <property type="project" value="TreeGrafter"/>
</dbReference>
<dbReference type="Gene3D" id="2.30.30.190">
    <property type="entry name" value="CAP Gly-rich-like domain"/>
    <property type="match status" value="1"/>
</dbReference>
<proteinExistence type="inferred from homology"/>
<dbReference type="InterPro" id="IPR029071">
    <property type="entry name" value="Ubiquitin-like_domsf"/>
</dbReference>
<evidence type="ECO:0008006" key="9">
    <source>
        <dbReference type="Google" id="ProtNLM"/>
    </source>
</evidence>
<evidence type="ECO:0000313" key="8">
    <source>
        <dbReference type="Proteomes" id="UP000268321"/>
    </source>
</evidence>
<accession>A0A4P9Z8F5</accession>
<evidence type="ECO:0000256" key="2">
    <source>
        <dbReference type="ARBA" id="ARBA00022490"/>
    </source>
</evidence>
<evidence type="ECO:0000259" key="6">
    <source>
        <dbReference type="PROSITE" id="PS50245"/>
    </source>
</evidence>
<dbReference type="Pfam" id="PF14560">
    <property type="entry name" value="Ubiquitin_2"/>
    <property type="match status" value="1"/>
</dbReference>
<dbReference type="EMBL" id="ML004523">
    <property type="protein sequence ID" value="RKP28994.1"/>
    <property type="molecule type" value="Genomic_DNA"/>
</dbReference>
<evidence type="ECO:0000313" key="7">
    <source>
        <dbReference type="EMBL" id="RKP28994.1"/>
    </source>
</evidence>
<dbReference type="GO" id="GO:0005634">
    <property type="term" value="C:nucleus"/>
    <property type="evidence" value="ECO:0007669"/>
    <property type="project" value="TreeGrafter"/>
</dbReference>
<dbReference type="GO" id="GO:0031122">
    <property type="term" value="P:cytoplasmic microtubule organization"/>
    <property type="evidence" value="ECO:0007669"/>
    <property type="project" value="TreeGrafter"/>
</dbReference>
<name>A0A4P9Z8F5_9ASCO</name>
<dbReference type="OrthoDB" id="5295208at2759"/>
<keyword evidence="2" id="KW-0963">Cytoplasm</keyword>
<comment type="subcellular location">
    <subcellularLocation>
        <location evidence="1">Cytoplasm</location>
    </subcellularLocation>
</comment>
<dbReference type="InterPro" id="IPR000938">
    <property type="entry name" value="CAP-Gly_domain"/>
</dbReference>
<keyword evidence="8" id="KW-1185">Reference proteome</keyword>
<dbReference type="Pfam" id="PF01302">
    <property type="entry name" value="CAP_GLY"/>
    <property type="match status" value="1"/>
</dbReference>
<dbReference type="AlphaFoldDB" id="A0A4P9Z8F5"/>
<dbReference type="PANTHER" id="PTHR18916">
    <property type="entry name" value="DYNACTIN 1-RELATED MICROTUBULE-BINDING"/>
    <property type="match status" value="1"/>
</dbReference>
<evidence type="ECO:0000256" key="1">
    <source>
        <dbReference type="ARBA" id="ARBA00004496"/>
    </source>
</evidence>
<dbReference type="InterPro" id="IPR036859">
    <property type="entry name" value="CAP-Gly_dom_sf"/>
</dbReference>
<feature type="domain" description="Ubiquitin-like" evidence="5">
    <location>
        <begin position="1"/>
        <end position="88"/>
    </location>
</feature>
<dbReference type="PROSITE" id="PS50245">
    <property type="entry name" value="CAP_GLY_2"/>
    <property type="match status" value="1"/>
</dbReference>
<dbReference type="InterPro" id="IPR000626">
    <property type="entry name" value="Ubiquitin-like_dom"/>
</dbReference>
<evidence type="ECO:0000256" key="4">
    <source>
        <dbReference type="ARBA" id="ARBA00025779"/>
    </source>
</evidence>
<protein>
    <recommendedName>
        <fullName evidence="9">CAP-Gly domain-containing protein</fullName>
    </recommendedName>
</protein>
<dbReference type="GO" id="GO:0051010">
    <property type="term" value="F:microtubule plus-end binding"/>
    <property type="evidence" value="ECO:0007669"/>
    <property type="project" value="TreeGrafter"/>
</dbReference>
<comment type="similarity">
    <text evidence="4">Belongs to the TBCB family.</text>
</comment>